<feature type="non-terminal residue" evidence="3">
    <location>
        <position position="1"/>
    </location>
</feature>
<dbReference type="Proteomes" id="UP001328107">
    <property type="component" value="Unassembled WGS sequence"/>
</dbReference>
<feature type="compositionally biased region" description="Basic residues" evidence="1">
    <location>
        <begin position="146"/>
        <end position="158"/>
    </location>
</feature>
<dbReference type="EMBL" id="BTRK01000001">
    <property type="protein sequence ID" value="GMR30767.1"/>
    <property type="molecule type" value="Genomic_DNA"/>
</dbReference>
<evidence type="ECO:0000313" key="3">
    <source>
        <dbReference type="EMBL" id="GMR30767.1"/>
    </source>
</evidence>
<proteinExistence type="predicted"/>
<comment type="caution">
    <text evidence="3">The sequence shown here is derived from an EMBL/GenBank/DDBJ whole genome shotgun (WGS) entry which is preliminary data.</text>
</comment>
<accession>A0AAN5C5I2</accession>
<organism evidence="3 4">
    <name type="scientific">Pristionchus mayeri</name>
    <dbReference type="NCBI Taxonomy" id="1317129"/>
    <lineage>
        <taxon>Eukaryota</taxon>
        <taxon>Metazoa</taxon>
        <taxon>Ecdysozoa</taxon>
        <taxon>Nematoda</taxon>
        <taxon>Chromadorea</taxon>
        <taxon>Rhabditida</taxon>
        <taxon>Rhabditina</taxon>
        <taxon>Diplogasteromorpha</taxon>
        <taxon>Diplogasteroidea</taxon>
        <taxon>Neodiplogasteridae</taxon>
        <taxon>Pristionchus</taxon>
    </lineage>
</organism>
<feature type="non-terminal residue" evidence="3">
    <location>
        <position position="158"/>
    </location>
</feature>
<reference evidence="4" key="1">
    <citation type="submission" date="2022-10" db="EMBL/GenBank/DDBJ databases">
        <title>Genome assembly of Pristionchus species.</title>
        <authorList>
            <person name="Yoshida K."/>
            <person name="Sommer R.J."/>
        </authorList>
    </citation>
    <scope>NUCLEOTIDE SEQUENCE [LARGE SCALE GENOMIC DNA]</scope>
    <source>
        <strain evidence="4">RS5460</strain>
    </source>
</reference>
<evidence type="ECO:0000313" key="4">
    <source>
        <dbReference type="Proteomes" id="UP001328107"/>
    </source>
</evidence>
<feature type="signal peptide" evidence="2">
    <location>
        <begin position="1"/>
        <end position="18"/>
    </location>
</feature>
<feature type="chain" id="PRO_5042950387" evidence="2">
    <location>
        <begin position="19"/>
        <end position="158"/>
    </location>
</feature>
<gene>
    <name evidence="3" type="ORF">PMAYCL1PPCAC_00962</name>
</gene>
<protein>
    <submittedName>
        <fullName evidence="3">Uncharacterized protein</fullName>
    </submittedName>
</protein>
<dbReference type="AlphaFoldDB" id="A0AAN5C5I2"/>
<keyword evidence="2" id="KW-0732">Signal</keyword>
<sequence>RLILLSLALVAITAAASSTDKPKVTLSPAAVAYQKKSASLRRSFRKDEKALLKKYPKDVLLEVKAAQRAYAKAKVAALRKNEKKGTNVTVPPPKLSKAGADLFNKIAELKAENKKKWDDFVKSTDVKIKDEIKKFHHASKKGSAAKPRKGKTTKVPKN</sequence>
<evidence type="ECO:0000256" key="1">
    <source>
        <dbReference type="SAM" id="MobiDB-lite"/>
    </source>
</evidence>
<name>A0AAN5C5I2_9BILA</name>
<evidence type="ECO:0000256" key="2">
    <source>
        <dbReference type="SAM" id="SignalP"/>
    </source>
</evidence>
<keyword evidence="4" id="KW-1185">Reference proteome</keyword>
<feature type="region of interest" description="Disordered" evidence="1">
    <location>
        <begin position="135"/>
        <end position="158"/>
    </location>
</feature>